<comment type="caution">
    <text evidence="2">The sequence shown here is derived from an EMBL/GenBank/DDBJ whole genome shotgun (WGS) entry which is preliminary data.</text>
</comment>
<protein>
    <submittedName>
        <fullName evidence="2">Uncharacterized protein</fullName>
    </submittedName>
</protein>
<keyword evidence="3" id="KW-1185">Reference proteome</keyword>
<proteinExistence type="predicted"/>
<dbReference type="Proteomes" id="UP000245657">
    <property type="component" value="Unassembled WGS sequence"/>
</dbReference>
<organism evidence="2 3">
    <name type="scientific">Methanospirillum lacunae</name>
    <dbReference type="NCBI Taxonomy" id="668570"/>
    <lineage>
        <taxon>Archaea</taxon>
        <taxon>Methanobacteriati</taxon>
        <taxon>Methanobacteriota</taxon>
        <taxon>Stenosarchaea group</taxon>
        <taxon>Methanomicrobia</taxon>
        <taxon>Methanomicrobiales</taxon>
        <taxon>Methanospirillaceae</taxon>
        <taxon>Methanospirillum</taxon>
    </lineage>
</organism>
<reference evidence="2 3" key="1">
    <citation type="submission" date="2018-05" db="EMBL/GenBank/DDBJ databases">
        <title>Draft genome of Methanospirillum lacunae Ki8-1.</title>
        <authorList>
            <person name="Dueholm M.S."/>
            <person name="Nielsen P.H."/>
            <person name="Bakmann L.F."/>
            <person name="Otzen D.E."/>
        </authorList>
    </citation>
    <scope>NUCLEOTIDE SEQUENCE [LARGE SCALE GENOMIC DNA]</scope>
    <source>
        <strain evidence="2 3">Ki8-1</strain>
    </source>
</reference>
<evidence type="ECO:0000313" key="2">
    <source>
        <dbReference type="EMBL" id="PWR74449.1"/>
    </source>
</evidence>
<dbReference type="EMBL" id="QGMY01000002">
    <property type="protein sequence ID" value="PWR74449.1"/>
    <property type="molecule type" value="Genomic_DNA"/>
</dbReference>
<dbReference type="AlphaFoldDB" id="A0A2V2N3R5"/>
<gene>
    <name evidence="2" type="ORF">DK846_04705</name>
</gene>
<feature type="region of interest" description="Disordered" evidence="1">
    <location>
        <begin position="57"/>
        <end position="94"/>
    </location>
</feature>
<name>A0A2V2N3R5_9EURY</name>
<sequence length="94" mass="10406">MLLLSGQTRRYPIPFPDNSQIRFLWTEHCTNLRYGHRFVKQISIVGLRESLMLTLHMPASSPGNTGHRPDSSSASGAVGKRYSGKLENGPQPGV</sequence>
<accession>A0A2V2N3R5</accession>
<evidence type="ECO:0000256" key="1">
    <source>
        <dbReference type="SAM" id="MobiDB-lite"/>
    </source>
</evidence>
<evidence type="ECO:0000313" key="3">
    <source>
        <dbReference type="Proteomes" id="UP000245657"/>
    </source>
</evidence>